<dbReference type="Pfam" id="PF14541">
    <property type="entry name" value="TAXi_C"/>
    <property type="match status" value="1"/>
</dbReference>
<dbReference type="InterPro" id="IPR034161">
    <property type="entry name" value="Pepsin-like_plant"/>
</dbReference>
<dbReference type="GO" id="GO:0005576">
    <property type="term" value="C:extracellular region"/>
    <property type="evidence" value="ECO:0007669"/>
    <property type="project" value="TreeGrafter"/>
</dbReference>
<feature type="domain" description="Peptidase A1" evidence="6">
    <location>
        <begin position="79"/>
        <end position="431"/>
    </location>
</feature>
<accession>A0A200QNV6</accession>
<dbReference type="SUPFAM" id="SSF50630">
    <property type="entry name" value="Acid proteases"/>
    <property type="match status" value="1"/>
</dbReference>
<evidence type="ECO:0000256" key="1">
    <source>
        <dbReference type="ARBA" id="ARBA00007447"/>
    </source>
</evidence>
<dbReference type="Pfam" id="PF14543">
    <property type="entry name" value="TAXi_N"/>
    <property type="match status" value="1"/>
</dbReference>
<evidence type="ECO:0000256" key="3">
    <source>
        <dbReference type="ARBA" id="ARBA00022750"/>
    </source>
</evidence>
<gene>
    <name evidence="7" type="ORF">BVC80_1773g42</name>
</gene>
<keyword evidence="8" id="KW-1185">Reference proteome</keyword>
<keyword evidence="3" id="KW-0064">Aspartyl protease</keyword>
<proteinExistence type="inferred from homology"/>
<keyword evidence="2" id="KW-0645">Protease</keyword>
<dbReference type="InterPro" id="IPR032799">
    <property type="entry name" value="TAXi_C"/>
</dbReference>
<dbReference type="InParanoid" id="A0A200QNV6"/>
<dbReference type="PANTHER" id="PTHR47967:SF128">
    <property type="entry name" value="ASPARTIC PROTEINASE CDR1-LIKE"/>
    <property type="match status" value="1"/>
</dbReference>
<keyword evidence="4" id="KW-0378">Hydrolase</keyword>
<dbReference type="CDD" id="cd05476">
    <property type="entry name" value="pepsin_A_like_plant"/>
    <property type="match status" value="1"/>
</dbReference>
<keyword evidence="5" id="KW-0325">Glycoprotein</keyword>
<dbReference type="OrthoDB" id="2747330at2759"/>
<evidence type="ECO:0000256" key="5">
    <source>
        <dbReference type="ARBA" id="ARBA00023180"/>
    </source>
</evidence>
<dbReference type="PANTHER" id="PTHR47967">
    <property type="entry name" value="OS07G0603500 PROTEIN-RELATED"/>
    <property type="match status" value="1"/>
</dbReference>
<dbReference type="InterPro" id="IPR032861">
    <property type="entry name" value="TAXi_N"/>
</dbReference>
<dbReference type="GO" id="GO:0004190">
    <property type="term" value="F:aspartic-type endopeptidase activity"/>
    <property type="evidence" value="ECO:0007669"/>
    <property type="project" value="UniProtKB-KW"/>
</dbReference>
<dbReference type="Gene3D" id="2.40.70.10">
    <property type="entry name" value="Acid Proteases"/>
    <property type="match status" value="2"/>
</dbReference>
<dbReference type="PROSITE" id="PS51767">
    <property type="entry name" value="PEPTIDASE_A1"/>
    <property type="match status" value="1"/>
</dbReference>
<dbReference type="GO" id="GO:0006508">
    <property type="term" value="P:proteolysis"/>
    <property type="evidence" value="ECO:0007669"/>
    <property type="project" value="UniProtKB-KW"/>
</dbReference>
<dbReference type="AlphaFoldDB" id="A0A200QNV6"/>
<dbReference type="InterPro" id="IPR033121">
    <property type="entry name" value="PEPTIDASE_A1"/>
</dbReference>
<evidence type="ECO:0000313" key="7">
    <source>
        <dbReference type="EMBL" id="OVA12151.1"/>
    </source>
</evidence>
<name>A0A200QNV6_MACCD</name>
<dbReference type="STRING" id="56857.A0A200QNV6"/>
<sequence length="438" mass="49213">MGFTAPLIHRIYSPRSPFYNPNLTHSEQIQASIDQSYSRYLHYLIKSKFASSTSFNTDNYPDWIVAPLSPLHDHYGSEYMLSYQIGTPPTEAFAIIDTGSCLTWLQCLPCDSCFKQKLPIFDPTQSSTYAKLKCDNPYIKNCSSSTRPQISQCKPNENSCFYSAHYLDESYTEGDLATETLIFESDVRPGSTIALPNMAFGCGHNNVFKNTHMVGMIGLNRGELSFISQLGNSKFSYCLLPIGKNPQSETSKMHFGYAALIDGGKTPMITNPKIPGGYYVNLESISVGNERLSFPTGTFNITPEGYGGFVIDSGSTLTFLNTEAFSILAEVIKVKTSLTAEEQHPSVFHLCYWCTWNDLKTNTPNVTFHFTGVDLELSKENTWIEVKRGLLWKSMWCLAMHRSDDLSILGNRQQRNINVGYDFENKVISFKPMDCTKT</sequence>
<evidence type="ECO:0000256" key="4">
    <source>
        <dbReference type="ARBA" id="ARBA00022801"/>
    </source>
</evidence>
<comment type="caution">
    <text evidence="7">The sequence shown here is derived from an EMBL/GenBank/DDBJ whole genome shotgun (WGS) entry which is preliminary data.</text>
</comment>
<comment type="similarity">
    <text evidence="1">Belongs to the peptidase A1 family.</text>
</comment>
<dbReference type="OMA" id="NTWIEVK"/>
<dbReference type="InterPro" id="IPR051708">
    <property type="entry name" value="Plant_Aspart_Prot_A1"/>
</dbReference>
<dbReference type="EMBL" id="MVGT01001416">
    <property type="protein sequence ID" value="OVA12151.1"/>
    <property type="molecule type" value="Genomic_DNA"/>
</dbReference>
<organism evidence="7 8">
    <name type="scientific">Macleaya cordata</name>
    <name type="common">Five-seeded plume-poppy</name>
    <name type="synonym">Bocconia cordata</name>
    <dbReference type="NCBI Taxonomy" id="56857"/>
    <lineage>
        <taxon>Eukaryota</taxon>
        <taxon>Viridiplantae</taxon>
        <taxon>Streptophyta</taxon>
        <taxon>Embryophyta</taxon>
        <taxon>Tracheophyta</taxon>
        <taxon>Spermatophyta</taxon>
        <taxon>Magnoliopsida</taxon>
        <taxon>Ranunculales</taxon>
        <taxon>Papaveraceae</taxon>
        <taxon>Papaveroideae</taxon>
        <taxon>Macleaya</taxon>
    </lineage>
</organism>
<evidence type="ECO:0000256" key="2">
    <source>
        <dbReference type="ARBA" id="ARBA00022670"/>
    </source>
</evidence>
<dbReference type="InterPro" id="IPR021109">
    <property type="entry name" value="Peptidase_aspartic_dom_sf"/>
</dbReference>
<dbReference type="Proteomes" id="UP000195402">
    <property type="component" value="Unassembled WGS sequence"/>
</dbReference>
<protein>
    <submittedName>
        <fullName evidence="7">Peptidase A1</fullName>
    </submittedName>
</protein>
<evidence type="ECO:0000313" key="8">
    <source>
        <dbReference type="Proteomes" id="UP000195402"/>
    </source>
</evidence>
<reference evidence="7 8" key="1">
    <citation type="journal article" date="2017" name="Mol. Plant">
        <title>The Genome of Medicinal Plant Macleaya cordata Provides New Insights into Benzylisoquinoline Alkaloids Metabolism.</title>
        <authorList>
            <person name="Liu X."/>
            <person name="Liu Y."/>
            <person name="Huang P."/>
            <person name="Ma Y."/>
            <person name="Qing Z."/>
            <person name="Tang Q."/>
            <person name="Cao H."/>
            <person name="Cheng P."/>
            <person name="Zheng Y."/>
            <person name="Yuan Z."/>
            <person name="Zhou Y."/>
            <person name="Liu J."/>
            <person name="Tang Z."/>
            <person name="Zhuo Y."/>
            <person name="Zhang Y."/>
            <person name="Yu L."/>
            <person name="Huang J."/>
            <person name="Yang P."/>
            <person name="Peng Q."/>
            <person name="Zhang J."/>
            <person name="Jiang W."/>
            <person name="Zhang Z."/>
            <person name="Lin K."/>
            <person name="Ro D.K."/>
            <person name="Chen X."/>
            <person name="Xiong X."/>
            <person name="Shang Y."/>
            <person name="Huang S."/>
            <person name="Zeng J."/>
        </authorList>
    </citation>
    <scope>NUCLEOTIDE SEQUENCE [LARGE SCALE GENOMIC DNA]</scope>
    <source>
        <strain evidence="8">cv. BLH2017</strain>
        <tissue evidence="7">Root</tissue>
    </source>
</reference>
<evidence type="ECO:0000259" key="6">
    <source>
        <dbReference type="PROSITE" id="PS51767"/>
    </source>
</evidence>